<reference evidence="2 3" key="1">
    <citation type="journal article" date="2019" name="PLoS Biol.">
        <title>Sex chromosomes control vertical transmission of feminizing Wolbachia symbionts in an isopod.</title>
        <authorList>
            <person name="Becking T."/>
            <person name="Chebbi M.A."/>
            <person name="Giraud I."/>
            <person name="Moumen B."/>
            <person name="Laverre T."/>
            <person name="Caubet Y."/>
            <person name="Peccoud J."/>
            <person name="Gilbert C."/>
            <person name="Cordaux R."/>
        </authorList>
    </citation>
    <scope>NUCLEOTIDE SEQUENCE [LARGE SCALE GENOMIC DNA]</scope>
    <source>
        <strain evidence="2">ANa2</strain>
        <tissue evidence="2">Whole body excluding digestive tract and cuticle</tissue>
    </source>
</reference>
<sequence>MTRLSLDELGGNESFTPAPREIDYSYQDPIGPQPDRPKTSMKKAKDEEDDFADDAGDDLLPE</sequence>
<proteinExistence type="predicted"/>
<name>A0A5N5TG30_9CRUS</name>
<dbReference type="Proteomes" id="UP000326759">
    <property type="component" value="Unassembled WGS sequence"/>
</dbReference>
<dbReference type="AlphaFoldDB" id="A0A5N5TG30"/>
<evidence type="ECO:0000256" key="1">
    <source>
        <dbReference type="SAM" id="MobiDB-lite"/>
    </source>
</evidence>
<keyword evidence="3" id="KW-1185">Reference proteome</keyword>
<feature type="region of interest" description="Disordered" evidence="1">
    <location>
        <begin position="1"/>
        <end position="62"/>
    </location>
</feature>
<gene>
    <name evidence="2" type="ORF">Anas_11877</name>
</gene>
<evidence type="ECO:0000313" key="3">
    <source>
        <dbReference type="Proteomes" id="UP000326759"/>
    </source>
</evidence>
<organism evidence="2 3">
    <name type="scientific">Armadillidium nasatum</name>
    <dbReference type="NCBI Taxonomy" id="96803"/>
    <lineage>
        <taxon>Eukaryota</taxon>
        <taxon>Metazoa</taxon>
        <taxon>Ecdysozoa</taxon>
        <taxon>Arthropoda</taxon>
        <taxon>Crustacea</taxon>
        <taxon>Multicrustacea</taxon>
        <taxon>Malacostraca</taxon>
        <taxon>Eumalacostraca</taxon>
        <taxon>Peracarida</taxon>
        <taxon>Isopoda</taxon>
        <taxon>Oniscidea</taxon>
        <taxon>Crinocheta</taxon>
        <taxon>Armadillidiidae</taxon>
        <taxon>Armadillidium</taxon>
    </lineage>
</organism>
<protein>
    <submittedName>
        <fullName evidence="2">Uncharacterized protein</fullName>
    </submittedName>
</protein>
<evidence type="ECO:0000313" key="2">
    <source>
        <dbReference type="EMBL" id="KAB7504105.1"/>
    </source>
</evidence>
<accession>A0A5N5TG30</accession>
<feature type="compositionally biased region" description="Acidic residues" evidence="1">
    <location>
        <begin position="47"/>
        <end position="62"/>
    </location>
</feature>
<feature type="compositionally biased region" description="Basic and acidic residues" evidence="1">
    <location>
        <begin position="35"/>
        <end position="46"/>
    </location>
</feature>
<dbReference type="EMBL" id="SEYY01003753">
    <property type="protein sequence ID" value="KAB7504105.1"/>
    <property type="molecule type" value="Genomic_DNA"/>
</dbReference>
<comment type="caution">
    <text evidence="2">The sequence shown here is derived from an EMBL/GenBank/DDBJ whole genome shotgun (WGS) entry which is preliminary data.</text>
</comment>